<comment type="caution">
    <text evidence="2">The sequence shown here is derived from an EMBL/GenBank/DDBJ whole genome shotgun (WGS) entry which is preliminary data.</text>
</comment>
<feature type="domain" description="Pesticidal crystal protein Cry22Aa Ig-like" evidence="1">
    <location>
        <begin position="566"/>
        <end position="617"/>
    </location>
</feature>
<dbReference type="EMBL" id="MJBI02000007">
    <property type="protein sequence ID" value="RAI79514.1"/>
    <property type="molecule type" value="Genomic_DNA"/>
</dbReference>
<reference evidence="2 3" key="1">
    <citation type="journal article" date="2018" name="Front. Microbiol.">
        <title>Description and Comparative Genomics of Macrococcus caseolyticus subsp. hominis subsp. nov., Macrococcus goetzii sp. nov., Macrococcus epidermidis sp. nov., and Macrococcus bohemicus sp. nov., Novel Macrococci From Human Clinical Material With Virulence Potential and Suspected Uptake of Foreign DNA by Natural Transformation.</title>
        <authorList>
            <person name="Maslanova I."/>
            <person name="Wertheimer Z."/>
            <person name="Sedlacek I."/>
            <person name="Svec P."/>
            <person name="Indrakova A."/>
            <person name="Kovarovic V."/>
            <person name="Schumann P."/>
            <person name="Sproer C."/>
            <person name="Kralova S."/>
            <person name="Sedo O."/>
            <person name="Kristofova L."/>
            <person name="Vrbovska V."/>
            <person name="Fuzik T."/>
            <person name="Petras P."/>
            <person name="Zdrahal Z."/>
            <person name="Ruzickova V."/>
            <person name="Doskar J."/>
            <person name="Pantucek R."/>
        </authorList>
    </citation>
    <scope>NUCLEOTIDE SEQUENCE [LARGE SCALE GENOMIC DNA]</scope>
    <source>
        <strain evidence="2 3">CCM 4927</strain>
    </source>
</reference>
<evidence type="ECO:0000313" key="3">
    <source>
        <dbReference type="Proteomes" id="UP000229523"/>
    </source>
</evidence>
<dbReference type="InterPro" id="IPR013783">
    <property type="entry name" value="Ig-like_fold"/>
</dbReference>
<protein>
    <submittedName>
        <fullName evidence="2">DUF5011 domain-containing protein</fullName>
    </submittedName>
</protein>
<sequence length="618" mass="68348">MNTSYGVFFYFIKNNHNCKNCVVLVNNMDILYQFDYNVEDINIIEKGANLMKVSKLYSTSIAAALLSTTILTGVASANQPANTTIQTATGNTSTNTPTAKQSLESAVEKAKAELTNSKTVLGETDATYKSLAEAITKAENLLKSTDTKDEAFSAESKSLSEITTKTRDARIAKTAADTKALSDAKKALNAEIEVKVSTGSKPTKLVADYVAKKKEAVRVYGDAASKVEDLNKAKNALVSAREAVVNSPKVIKLSTGTDGKLTINFKTLDGRTDFPKSTGKLTSTGTVTAEKGTDYIEVYDLRDLTKKYQLTLPQGFEINNPDKVPANAEEITNIDLKQTPGYQFDEALVTFTLKRDGQVIKSAIPSFTVLQETGYDNRYSDVTTKLTDEQLKDIKAYYLKEGYIVDPSSKFTFNKDNFYQTAEINFIKKPAEMPVIDGPGMSSFNGYQFKAGQKYTLPVYVELYEQPNSNVQMNNKDFNIQVMSVTRAGSKKKLSVKDNKFTFTKPGSYTVKFAIRGKNGEKLRDYKGKERSYIYVSNTATVVDSAPVISGVKNTTYSKKTFSYTKGIKAYDYVDKKYVKVTYKGKVNPSKKGKYKLYYSATDSKGNTAKKTRYVVVK</sequence>
<dbReference type="InterPro" id="IPR032179">
    <property type="entry name" value="Cry22Aa_Ig-like"/>
</dbReference>
<dbReference type="AlphaFoldDB" id="A0A364JLA3"/>
<dbReference type="Proteomes" id="UP000229523">
    <property type="component" value="Unassembled WGS sequence"/>
</dbReference>
<proteinExistence type="predicted"/>
<evidence type="ECO:0000259" key="1">
    <source>
        <dbReference type="Pfam" id="PF16403"/>
    </source>
</evidence>
<name>A0A364JLA3_9STAP</name>
<evidence type="ECO:0000313" key="2">
    <source>
        <dbReference type="EMBL" id="RAI79514.1"/>
    </source>
</evidence>
<organism evidence="2 3">
    <name type="scientific">Macrococcoides goetzii</name>
    <dbReference type="NCBI Taxonomy" id="1891097"/>
    <lineage>
        <taxon>Bacteria</taxon>
        <taxon>Bacillati</taxon>
        <taxon>Bacillota</taxon>
        <taxon>Bacilli</taxon>
        <taxon>Bacillales</taxon>
        <taxon>Staphylococcaceae</taxon>
        <taxon>Macrococcoides</taxon>
    </lineage>
</organism>
<dbReference type="Pfam" id="PF16403">
    <property type="entry name" value="Bact_surface_Ig-like"/>
    <property type="match status" value="1"/>
</dbReference>
<keyword evidence="3" id="KW-1185">Reference proteome</keyword>
<accession>A0A364JLA3</accession>
<gene>
    <name evidence="2" type="ORF">BFS35_011360</name>
</gene>
<dbReference type="Gene3D" id="2.60.40.10">
    <property type="entry name" value="Immunoglobulins"/>
    <property type="match status" value="1"/>
</dbReference>